<name>X0Y457_9ZZZZ</name>
<protein>
    <submittedName>
        <fullName evidence="1">Uncharacterized protein</fullName>
    </submittedName>
</protein>
<dbReference type="AlphaFoldDB" id="X0Y457"/>
<accession>X0Y457</accession>
<comment type="caution">
    <text evidence="1">The sequence shown here is derived from an EMBL/GenBank/DDBJ whole genome shotgun (WGS) entry which is preliminary data.</text>
</comment>
<proteinExistence type="predicted"/>
<sequence length="143" mass="16488">SEQERAQPLAWTPLVKHLLEWNYDAAQPLLVIESQVSGEKWGNNDLVRPLQQIATAYLHGDEIWVKVEFRPEVSWLPIEDEDGDAYGEIYGRIDPAKYGADLVARIRGDYLSKSLTPEEIETYFFELASDWYQALMTETLEPE</sequence>
<gene>
    <name evidence="1" type="ORF">S01H1_84104</name>
</gene>
<dbReference type="EMBL" id="BARS01057339">
    <property type="protein sequence ID" value="GAG50535.1"/>
    <property type="molecule type" value="Genomic_DNA"/>
</dbReference>
<organism evidence="1">
    <name type="scientific">marine sediment metagenome</name>
    <dbReference type="NCBI Taxonomy" id="412755"/>
    <lineage>
        <taxon>unclassified sequences</taxon>
        <taxon>metagenomes</taxon>
        <taxon>ecological metagenomes</taxon>
    </lineage>
</organism>
<reference evidence="1" key="1">
    <citation type="journal article" date="2014" name="Front. Microbiol.">
        <title>High frequency of phylogenetically diverse reductive dehalogenase-homologous genes in deep subseafloor sedimentary metagenomes.</title>
        <authorList>
            <person name="Kawai M."/>
            <person name="Futagami T."/>
            <person name="Toyoda A."/>
            <person name="Takaki Y."/>
            <person name="Nishi S."/>
            <person name="Hori S."/>
            <person name="Arai W."/>
            <person name="Tsubouchi T."/>
            <person name="Morono Y."/>
            <person name="Uchiyama I."/>
            <person name="Ito T."/>
            <person name="Fujiyama A."/>
            <person name="Inagaki F."/>
            <person name="Takami H."/>
        </authorList>
    </citation>
    <scope>NUCLEOTIDE SEQUENCE</scope>
    <source>
        <strain evidence="1">Expedition CK06-06</strain>
    </source>
</reference>
<evidence type="ECO:0000313" key="1">
    <source>
        <dbReference type="EMBL" id="GAG50535.1"/>
    </source>
</evidence>
<feature type="non-terminal residue" evidence="1">
    <location>
        <position position="1"/>
    </location>
</feature>
<feature type="non-terminal residue" evidence="1">
    <location>
        <position position="143"/>
    </location>
</feature>